<evidence type="ECO:0000313" key="6">
    <source>
        <dbReference type="Proteomes" id="UP000002051"/>
    </source>
</evidence>
<keyword evidence="2" id="KW-0472">Membrane</keyword>
<dbReference type="AlphaFoldDB" id="A0A072VCV7"/>
<dbReference type="Proteomes" id="UP000265566">
    <property type="component" value="Chromosome 2"/>
</dbReference>
<dbReference type="HOGENOM" id="CLU_2501307_0_0_1"/>
<accession>A0A072VCV7</accession>
<evidence type="ECO:0000313" key="3">
    <source>
        <dbReference type="EMBL" id="KEH39411.1"/>
    </source>
</evidence>
<dbReference type="PaxDb" id="3880-AES67585"/>
<protein>
    <submittedName>
        <fullName evidence="3">Transmembrane protein, putative</fullName>
    </submittedName>
</protein>
<keyword evidence="2 3" id="KW-0812">Transmembrane</keyword>
<dbReference type="eggNOG" id="KOG4585">
    <property type="taxonomic scope" value="Eukaryota"/>
</dbReference>
<dbReference type="EMBL" id="CM001218">
    <property type="protein sequence ID" value="KEH39411.1"/>
    <property type="molecule type" value="Genomic_DNA"/>
</dbReference>
<dbReference type="EMBL" id="PSQE01000002">
    <property type="protein sequence ID" value="RHN76050.1"/>
    <property type="molecule type" value="Genomic_DNA"/>
</dbReference>
<gene>
    <name evidence="3" type="ordered locus">MTR_2g096475</name>
    <name evidence="4" type="ORF">MtrunA17_Chr2g0327841</name>
</gene>
<dbReference type="Gramene" id="rna12324">
    <property type="protein sequence ID" value="RHN76050.1"/>
    <property type="gene ID" value="gene12324"/>
</dbReference>
<feature type="region of interest" description="Disordered" evidence="1">
    <location>
        <begin position="1"/>
        <end position="32"/>
    </location>
</feature>
<feature type="transmembrane region" description="Helical" evidence="2">
    <location>
        <begin position="50"/>
        <end position="83"/>
    </location>
</feature>
<reference evidence="5" key="3">
    <citation type="submission" date="2015-04" db="UniProtKB">
        <authorList>
            <consortium name="EnsemblPlants"/>
        </authorList>
    </citation>
    <scope>IDENTIFICATION</scope>
    <source>
        <strain evidence="5">cv. Jemalong A17</strain>
    </source>
</reference>
<reference evidence="4" key="4">
    <citation type="journal article" date="2018" name="Nat. Plants">
        <title>Whole-genome landscape of Medicago truncatula symbiotic genes.</title>
        <authorList>
            <person name="Pecrix Y."/>
            <person name="Gamas P."/>
            <person name="Carrere S."/>
        </authorList>
    </citation>
    <scope>NUCLEOTIDE SEQUENCE</scope>
    <source>
        <tissue evidence="4">Leaves</tissue>
    </source>
</reference>
<feature type="compositionally biased region" description="Low complexity" evidence="1">
    <location>
        <begin position="19"/>
        <end position="29"/>
    </location>
</feature>
<keyword evidence="6" id="KW-1185">Reference proteome</keyword>
<keyword evidence="2" id="KW-1133">Transmembrane helix</keyword>
<evidence type="ECO:0000256" key="2">
    <source>
        <dbReference type="SAM" id="Phobius"/>
    </source>
</evidence>
<name>A0A072VCV7_MEDTR</name>
<feature type="compositionally biased region" description="Basic residues" evidence="1">
    <location>
        <begin position="1"/>
        <end position="14"/>
    </location>
</feature>
<organism evidence="3 6">
    <name type="scientific">Medicago truncatula</name>
    <name type="common">Barrel medic</name>
    <name type="synonym">Medicago tribuloides</name>
    <dbReference type="NCBI Taxonomy" id="3880"/>
    <lineage>
        <taxon>Eukaryota</taxon>
        <taxon>Viridiplantae</taxon>
        <taxon>Streptophyta</taxon>
        <taxon>Embryophyta</taxon>
        <taxon>Tracheophyta</taxon>
        <taxon>Spermatophyta</taxon>
        <taxon>Magnoliopsida</taxon>
        <taxon>eudicotyledons</taxon>
        <taxon>Gunneridae</taxon>
        <taxon>Pentapetalae</taxon>
        <taxon>rosids</taxon>
        <taxon>fabids</taxon>
        <taxon>Fabales</taxon>
        <taxon>Fabaceae</taxon>
        <taxon>Papilionoideae</taxon>
        <taxon>50 kb inversion clade</taxon>
        <taxon>NPAAA clade</taxon>
        <taxon>Hologalegina</taxon>
        <taxon>IRL clade</taxon>
        <taxon>Trifolieae</taxon>
        <taxon>Medicago</taxon>
    </lineage>
</organism>
<evidence type="ECO:0000313" key="4">
    <source>
        <dbReference type="EMBL" id="RHN76050.1"/>
    </source>
</evidence>
<sequence>MGPVRGTKKRRKTEKTHDNNNGSGSASGSSEKEGLVDWWDELSKKINGIFLGFVDASLFAMMNVLVFNFISILQILGFVPFVIEIL</sequence>
<reference evidence="3 6" key="2">
    <citation type="journal article" date="2014" name="BMC Genomics">
        <title>An improved genome release (version Mt4.0) for the model legume Medicago truncatula.</title>
        <authorList>
            <person name="Tang H."/>
            <person name="Krishnakumar V."/>
            <person name="Bidwell S."/>
            <person name="Rosen B."/>
            <person name="Chan A."/>
            <person name="Zhou S."/>
            <person name="Gentzbittel L."/>
            <person name="Childs K.L."/>
            <person name="Yandell M."/>
            <person name="Gundlach H."/>
            <person name="Mayer K.F."/>
            <person name="Schwartz D.C."/>
            <person name="Town C.D."/>
        </authorList>
    </citation>
    <scope>GENOME REANNOTATION</scope>
    <source>
        <strain evidence="3">A17</strain>
        <strain evidence="5 6">cv. Jemalong A17</strain>
    </source>
</reference>
<proteinExistence type="predicted"/>
<dbReference type="Proteomes" id="UP000002051">
    <property type="component" value="Chromosome 2"/>
</dbReference>
<dbReference type="EnsemblPlants" id="KEH39411">
    <property type="protein sequence ID" value="KEH39411"/>
    <property type="gene ID" value="MTR_2g096475"/>
</dbReference>
<evidence type="ECO:0000256" key="1">
    <source>
        <dbReference type="SAM" id="MobiDB-lite"/>
    </source>
</evidence>
<evidence type="ECO:0000313" key="5">
    <source>
        <dbReference type="EnsemblPlants" id="KEH39411"/>
    </source>
</evidence>
<reference evidence="3 6" key="1">
    <citation type="journal article" date="2011" name="Nature">
        <title>The Medicago genome provides insight into the evolution of rhizobial symbioses.</title>
        <authorList>
            <person name="Young N.D."/>
            <person name="Debelle F."/>
            <person name="Oldroyd G.E."/>
            <person name="Geurts R."/>
            <person name="Cannon S.B."/>
            <person name="Udvardi M.K."/>
            <person name="Benedito V.A."/>
            <person name="Mayer K.F."/>
            <person name="Gouzy J."/>
            <person name="Schoof H."/>
            <person name="Van de Peer Y."/>
            <person name="Proost S."/>
            <person name="Cook D.R."/>
            <person name="Meyers B.C."/>
            <person name="Spannagl M."/>
            <person name="Cheung F."/>
            <person name="De Mita S."/>
            <person name="Krishnakumar V."/>
            <person name="Gundlach H."/>
            <person name="Zhou S."/>
            <person name="Mudge J."/>
            <person name="Bharti A.K."/>
            <person name="Murray J.D."/>
            <person name="Naoumkina M.A."/>
            <person name="Rosen B."/>
            <person name="Silverstein K.A."/>
            <person name="Tang H."/>
            <person name="Rombauts S."/>
            <person name="Zhao P.X."/>
            <person name="Zhou P."/>
            <person name="Barbe V."/>
            <person name="Bardou P."/>
            <person name="Bechner M."/>
            <person name="Bellec A."/>
            <person name="Berger A."/>
            <person name="Berges H."/>
            <person name="Bidwell S."/>
            <person name="Bisseling T."/>
            <person name="Choisne N."/>
            <person name="Couloux A."/>
            <person name="Denny R."/>
            <person name="Deshpande S."/>
            <person name="Dai X."/>
            <person name="Doyle J.J."/>
            <person name="Dudez A.M."/>
            <person name="Farmer A.D."/>
            <person name="Fouteau S."/>
            <person name="Franken C."/>
            <person name="Gibelin C."/>
            <person name="Gish J."/>
            <person name="Goldstein S."/>
            <person name="Gonzalez A.J."/>
            <person name="Green P.J."/>
            <person name="Hallab A."/>
            <person name="Hartog M."/>
            <person name="Hua A."/>
            <person name="Humphray S.J."/>
            <person name="Jeong D.H."/>
            <person name="Jing Y."/>
            <person name="Jocker A."/>
            <person name="Kenton S.M."/>
            <person name="Kim D.J."/>
            <person name="Klee K."/>
            <person name="Lai H."/>
            <person name="Lang C."/>
            <person name="Lin S."/>
            <person name="Macmil S.L."/>
            <person name="Magdelenat G."/>
            <person name="Matthews L."/>
            <person name="McCorrison J."/>
            <person name="Monaghan E.L."/>
            <person name="Mun J.H."/>
            <person name="Najar F.Z."/>
            <person name="Nicholson C."/>
            <person name="Noirot C."/>
            <person name="O'Bleness M."/>
            <person name="Paule C.R."/>
            <person name="Poulain J."/>
            <person name="Prion F."/>
            <person name="Qin B."/>
            <person name="Qu C."/>
            <person name="Retzel E.F."/>
            <person name="Riddle C."/>
            <person name="Sallet E."/>
            <person name="Samain S."/>
            <person name="Samson N."/>
            <person name="Sanders I."/>
            <person name="Saurat O."/>
            <person name="Scarpelli C."/>
            <person name="Schiex T."/>
            <person name="Segurens B."/>
            <person name="Severin A.J."/>
            <person name="Sherrier D.J."/>
            <person name="Shi R."/>
            <person name="Sims S."/>
            <person name="Singer S.R."/>
            <person name="Sinharoy S."/>
            <person name="Sterck L."/>
            <person name="Viollet A."/>
            <person name="Wang B.B."/>
            <person name="Wang K."/>
            <person name="Wang M."/>
            <person name="Wang X."/>
            <person name="Warfsmann J."/>
            <person name="Weissenbach J."/>
            <person name="White D.D."/>
            <person name="White J.D."/>
            <person name="Wiley G.B."/>
            <person name="Wincker P."/>
            <person name="Xing Y."/>
            <person name="Yang L."/>
            <person name="Yao Z."/>
            <person name="Ying F."/>
            <person name="Zhai J."/>
            <person name="Zhou L."/>
            <person name="Zuber A."/>
            <person name="Denarie J."/>
            <person name="Dixon R.A."/>
            <person name="May G.D."/>
            <person name="Schwartz D.C."/>
            <person name="Rogers J."/>
            <person name="Quetier F."/>
            <person name="Town C.D."/>
            <person name="Roe B.A."/>
        </authorList>
    </citation>
    <scope>NUCLEOTIDE SEQUENCE [LARGE SCALE GENOMIC DNA]</scope>
    <source>
        <strain evidence="3">A17</strain>
        <strain evidence="5 6">cv. Jemalong A17</strain>
    </source>
</reference>